<keyword evidence="3" id="KW-1185">Reference proteome</keyword>
<keyword evidence="2" id="KW-0540">Nuclease</keyword>
<dbReference type="RefSeq" id="WP_119751290.1">
    <property type="nucleotide sequence ID" value="NZ_QZCG01000013.1"/>
</dbReference>
<keyword evidence="2" id="KW-0255">Endonuclease</keyword>
<dbReference type="AlphaFoldDB" id="A0A418SPV8"/>
<dbReference type="EMBL" id="QZCG01000013">
    <property type="protein sequence ID" value="RJE82969.1"/>
    <property type="molecule type" value="Genomic_DNA"/>
</dbReference>
<accession>A0A418SPV8</accession>
<evidence type="ECO:0000313" key="2">
    <source>
        <dbReference type="EMBL" id="RJE82969.1"/>
    </source>
</evidence>
<dbReference type="SMART" id="SM00507">
    <property type="entry name" value="HNHc"/>
    <property type="match status" value="1"/>
</dbReference>
<dbReference type="GO" id="GO:0003676">
    <property type="term" value="F:nucleic acid binding"/>
    <property type="evidence" value="ECO:0007669"/>
    <property type="project" value="InterPro"/>
</dbReference>
<sequence length="118" mass="12875">MMARRKTWTAKRSLALFEAHGGICHICGVKIYAGEAWEREHIIPLAMGGADDESNVAPAHKSCHRTKTGADAAQIAKANRVRAKHFGAKSARRVVIPGGRGSKFKRKLNGQTVLRDSE</sequence>
<dbReference type="Pfam" id="PF01844">
    <property type="entry name" value="HNH"/>
    <property type="match status" value="1"/>
</dbReference>
<protein>
    <submittedName>
        <fullName evidence="2">HNH endonuclease</fullName>
    </submittedName>
</protein>
<name>A0A418SPV8_9RHOB</name>
<dbReference type="InterPro" id="IPR003615">
    <property type="entry name" value="HNH_nuc"/>
</dbReference>
<dbReference type="Proteomes" id="UP000284202">
    <property type="component" value="Unassembled WGS sequence"/>
</dbReference>
<keyword evidence="2" id="KW-0378">Hydrolase</keyword>
<organism evidence="2 3">
    <name type="scientific">Paracoccus onubensis</name>
    <dbReference type="NCBI Taxonomy" id="1675788"/>
    <lineage>
        <taxon>Bacteria</taxon>
        <taxon>Pseudomonadati</taxon>
        <taxon>Pseudomonadota</taxon>
        <taxon>Alphaproteobacteria</taxon>
        <taxon>Rhodobacterales</taxon>
        <taxon>Paracoccaceae</taxon>
        <taxon>Paracoccus</taxon>
    </lineage>
</organism>
<reference evidence="3" key="1">
    <citation type="submission" date="2018-09" db="EMBL/GenBank/DDBJ databases">
        <title>Acidovorax cavernicola nov. sp. isolated from Gruta de las Maravillas (Aracena, Spain).</title>
        <authorList>
            <person name="Jurado V."/>
            <person name="Gutierrez-Patricio S."/>
            <person name="Gonzalez-Pimentel J.L."/>
            <person name="Miller A.Z."/>
            <person name="Laiz L."/>
            <person name="Saiz-Jimenez C."/>
        </authorList>
    </citation>
    <scope>NUCLEOTIDE SEQUENCE [LARGE SCALE GENOMIC DNA]</scope>
    <source>
        <strain evidence="3">1011MAR3C25</strain>
    </source>
</reference>
<dbReference type="GO" id="GO:0008270">
    <property type="term" value="F:zinc ion binding"/>
    <property type="evidence" value="ECO:0007669"/>
    <property type="project" value="InterPro"/>
</dbReference>
<evidence type="ECO:0000313" key="3">
    <source>
        <dbReference type="Proteomes" id="UP000284202"/>
    </source>
</evidence>
<gene>
    <name evidence="2" type="ORF">D3P04_18245</name>
</gene>
<comment type="caution">
    <text evidence="2">The sequence shown here is derived from an EMBL/GenBank/DDBJ whole genome shotgun (WGS) entry which is preliminary data.</text>
</comment>
<dbReference type="InterPro" id="IPR002711">
    <property type="entry name" value="HNH"/>
</dbReference>
<proteinExistence type="predicted"/>
<evidence type="ECO:0000259" key="1">
    <source>
        <dbReference type="SMART" id="SM00507"/>
    </source>
</evidence>
<dbReference type="OrthoDB" id="7993590at2"/>
<dbReference type="Gene3D" id="1.10.30.50">
    <property type="match status" value="1"/>
</dbReference>
<dbReference type="CDD" id="cd00085">
    <property type="entry name" value="HNHc"/>
    <property type="match status" value="1"/>
</dbReference>
<dbReference type="GO" id="GO:0004519">
    <property type="term" value="F:endonuclease activity"/>
    <property type="evidence" value="ECO:0007669"/>
    <property type="project" value="UniProtKB-KW"/>
</dbReference>
<feature type="domain" description="HNH nuclease" evidence="1">
    <location>
        <begin position="11"/>
        <end position="65"/>
    </location>
</feature>